<feature type="transmembrane region" description="Helical" evidence="1">
    <location>
        <begin position="44"/>
        <end position="62"/>
    </location>
</feature>
<sequence length="93" mass="10648">MIITWVLLIYVMILSGIGFILMGVDKKRARSNHWRIQESTFWKVAWLGGATGNWLGMSVFRHKTKHKSFVIGTPAIILVHLVLFVVIKTRLLS</sequence>
<gene>
    <name evidence="2" type="ORF">N782_19775</name>
</gene>
<comment type="caution">
    <text evidence="2">The sequence shown here is derived from an EMBL/GenBank/DDBJ whole genome shotgun (WGS) entry which is preliminary data.</text>
</comment>
<keyword evidence="1" id="KW-0812">Transmembrane</keyword>
<proteinExistence type="predicted"/>
<dbReference type="AlphaFoldDB" id="A0A0A2TBF3"/>
<organism evidence="2 3">
    <name type="scientific">Pontibacillus yanchengensis Y32</name>
    <dbReference type="NCBI Taxonomy" id="1385514"/>
    <lineage>
        <taxon>Bacteria</taxon>
        <taxon>Bacillati</taxon>
        <taxon>Bacillota</taxon>
        <taxon>Bacilli</taxon>
        <taxon>Bacillales</taxon>
        <taxon>Bacillaceae</taxon>
        <taxon>Pontibacillus</taxon>
    </lineage>
</organism>
<keyword evidence="1" id="KW-0472">Membrane</keyword>
<accession>A0A0A2TBF3</accession>
<evidence type="ECO:0000256" key="1">
    <source>
        <dbReference type="SAM" id="Phobius"/>
    </source>
</evidence>
<keyword evidence="1" id="KW-1133">Transmembrane helix</keyword>
<dbReference type="RefSeq" id="WP_036823154.1">
    <property type="nucleotide sequence ID" value="NZ_AVBF01000067.1"/>
</dbReference>
<evidence type="ECO:0000313" key="2">
    <source>
        <dbReference type="EMBL" id="KGP71376.1"/>
    </source>
</evidence>
<reference evidence="2 3" key="1">
    <citation type="journal article" date="2015" name="Stand. Genomic Sci.">
        <title>High quality draft genome sequence of the moderately halophilic bacterium Pontibacillus yanchengensis Y32(T) and comparison among Pontibacillus genomes.</title>
        <authorList>
            <person name="Huang J."/>
            <person name="Qiao Z.X."/>
            <person name="Tang J.W."/>
            <person name="Wang G."/>
        </authorList>
    </citation>
    <scope>NUCLEOTIDE SEQUENCE [LARGE SCALE GENOMIC DNA]</scope>
    <source>
        <strain evidence="2 3">Y32</strain>
    </source>
</reference>
<feature type="transmembrane region" description="Helical" evidence="1">
    <location>
        <begin position="6"/>
        <end position="24"/>
    </location>
</feature>
<name>A0A0A2TBF3_9BACI</name>
<dbReference type="EMBL" id="AVBF01000067">
    <property type="protein sequence ID" value="KGP71376.1"/>
    <property type="molecule type" value="Genomic_DNA"/>
</dbReference>
<keyword evidence="3" id="KW-1185">Reference proteome</keyword>
<dbReference type="eggNOG" id="COG3326">
    <property type="taxonomic scope" value="Bacteria"/>
</dbReference>
<dbReference type="OrthoDB" id="1698854at2"/>
<dbReference type="Pfam" id="PF06961">
    <property type="entry name" value="DUF1294"/>
    <property type="match status" value="1"/>
</dbReference>
<evidence type="ECO:0000313" key="3">
    <source>
        <dbReference type="Proteomes" id="UP000030147"/>
    </source>
</evidence>
<dbReference type="Proteomes" id="UP000030147">
    <property type="component" value="Unassembled WGS sequence"/>
</dbReference>
<protein>
    <submittedName>
        <fullName evidence="2">Membrane protein</fullName>
    </submittedName>
</protein>
<feature type="transmembrane region" description="Helical" evidence="1">
    <location>
        <begin position="68"/>
        <end position="87"/>
    </location>
</feature>
<dbReference type="InterPro" id="IPR010718">
    <property type="entry name" value="DUF1294"/>
</dbReference>